<proteinExistence type="inferred from homology"/>
<dbReference type="InterPro" id="IPR000136">
    <property type="entry name" value="Oleosin"/>
</dbReference>
<feature type="transmembrane region" description="Helical" evidence="9">
    <location>
        <begin position="24"/>
        <end position="43"/>
    </location>
</feature>
<dbReference type="PANTHER" id="PTHR33203:SF56">
    <property type="entry name" value="OS06G0473800 PROTEIN"/>
    <property type="match status" value="1"/>
</dbReference>
<feature type="transmembrane region" description="Helical" evidence="9">
    <location>
        <begin position="48"/>
        <end position="66"/>
    </location>
</feature>
<evidence type="ECO:0000313" key="11">
    <source>
        <dbReference type="Proteomes" id="UP001341840"/>
    </source>
</evidence>
<evidence type="ECO:0000256" key="3">
    <source>
        <dbReference type="ARBA" id="ARBA00004502"/>
    </source>
</evidence>
<evidence type="ECO:0000256" key="5">
    <source>
        <dbReference type="ARBA" id="ARBA00022677"/>
    </source>
</evidence>
<evidence type="ECO:0008006" key="12">
    <source>
        <dbReference type="Google" id="ProtNLM"/>
    </source>
</evidence>
<keyword evidence="5" id="KW-0551">Lipid droplet</keyword>
<keyword evidence="7 9" id="KW-1133">Transmembrane helix</keyword>
<dbReference type="Pfam" id="PF01277">
    <property type="entry name" value="Oleosin"/>
    <property type="match status" value="1"/>
</dbReference>
<evidence type="ECO:0000313" key="10">
    <source>
        <dbReference type="EMBL" id="MED6159199.1"/>
    </source>
</evidence>
<dbReference type="PANTHER" id="PTHR33203">
    <property type="entry name" value="OLEOSIN"/>
    <property type="match status" value="1"/>
</dbReference>
<keyword evidence="6 9" id="KW-0812">Transmembrane</keyword>
<keyword evidence="11" id="KW-1185">Reference proteome</keyword>
<dbReference type="EMBL" id="JASCZI010121043">
    <property type="protein sequence ID" value="MED6159199.1"/>
    <property type="molecule type" value="Genomic_DNA"/>
</dbReference>
<dbReference type="Proteomes" id="UP001341840">
    <property type="component" value="Unassembled WGS sequence"/>
</dbReference>
<sequence length="141" mass="15613">MAKTQHSQHYYYNVNHPTFTNSTASLFLPLAILLPLGAFLFLLSGFTLAITITAIILAAPLFLIFSPLLLPLAILLGFVLTGFVASGALFVTGILTFEWLAGYLRRIGWPEQLEEAKRWTNDVASHVAKRTKEHVVSKAQE</sequence>
<reference evidence="10 11" key="1">
    <citation type="journal article" date="2023" name="Plants (Basel)">
        <title>Bridging the Gap: Combining Genomics and Transcriptomics Approaches to Understand Stylosanthes scabra, an Orphan Legume from the Brazilian Caatinga.</title>
        <authorList>
            <person name="Ferreira-Neto J.R.C."/>
            <person name="da Silva M.D."/>
            <person name="Binneck E."/>
            <person name="de Melo N.F."/>
            <person name="da Silva R.H."/>
            <person name="de Melo A.L.T.M."/>
            <person name="Pandolfi V."/>
            <person name="Bustamante F.O."/>
            <person name="Brasileiro-Vidal A.C."/>
            <person name="Benko-Iseppon A.M."/>
        </authorList>
    </citation>
    <scope>NUCLEOTIDE SEQUENCE [LARGE SCALE GENOMIC DNA]</scope>
    <source>
        <tissue evidence="10">Leaves</tissue>
    </source>
</reference>
<organism evidence="10 11">
    <name type="scientific">Stylosanthes scabra</name>
    <dbReference type="NCBI Taxonomy" id="79078"/>
    <lineage>
        <taxon>Eukaryota</taxon>
        <taxon>Viridiplantae</taxon>
        <taxon>Streptophyta</taxon>
        <taxon>Embryophyta</taxon>
        <taxon>Tracheophyta</taxon>
        <taxon>Spermatophyta</taxon>
        <taxon>Magnoliopsida</taxon>
        <taxon>eudicotyledons</taxon>
        <taxon>Gunneridae</taxon>
        <taxon>Pentapetalae</taxon>
        <taxon>rosids</taxon>
        <taxon>fabids</taxon>
        <taxon>Fabales</taxon>
        <taxon>Fabaceae</taxon>
        <taxon>Papilionoideae</taxon>
        <taxon>50 kb inversion clade</taxon>
        <taxon>dalbergioids sensu lato</taxon>
        <taxon>Dalbergieae</taxon>
        <taxon>Pterocarpus clade</taxon>
        <taxon>Stylosanthes</taxon>
    </lineage>
</organism>
<evidence type="ECO:0000256" key="8">
    <source>
        <dbReference type="ARBA" id="ARBA00023136"/>
    </source>
</evidence>
<comment type="subcellular location">
    <subcellularLocation>
        <location evidence="3">Lipid droplet</location>
    </subcellularLocation>
    <subcellularLocation>
        <location evidence="2">Membrane</location>
        <topology evidence="2">Multi-pass membrane protein</topology>
    </subcellularLocation>
</comment>
<evidence type="ECO:0000256" key="2">
    <source>
        <dbReference type="ARBA" id="ARBA00004141"/>
    </source>
</evidence>
<gene>
    <name evidence="10" type="ORF">PIB30_040056</name>
</gene>
<comment type="similarity">
    <text evidence="4">Belongs to the oleosin family.</text>
</comment>
<evidence type="ECO:0000256" key="4">
    <source>
        <dbReference type="ARBA" id="ARBA00010858"/>
    </source>
</evidence>
<protein>
    <recommendedName>
        <fullName evidence="12">Oleosin</fullName>
    </recommendedName>
</protein>
<evidence type="ECO:0000256" key="7">
    <source>
        <dbReference type="ARBA" id="ARBA00022989"/>
    </source>
</evidence>
<evidence type="ECO:0000256" key="6">
    <source>
        <dbReference type="ARBA" id="ARBA00022692"/>
    </source>
</evidence>
<name>A0ABU6UDT0_9FABA</name>
<evidence type="ECO:0000256" key="1">
    <source>
        <dbReference type="ARBA" id="ARBA00002582"/>
    </source>
</evidence>
<feature type="transmembrane region" description="Helical" evidence="9">
    <location>
        <begin position="72"/>
        <end position="97"/>
    </location>
</feature>
<keyword evidence="8 9" id="KW-0472">Membrane</keyword>
<accession>A0ABU6UDT0</accession>
<evidence type="ECO:0000256" key="9">
    <source>
        <dbReference type="SAM" id="Phobius"/>
    </source>
</evidence>
<comment type="function">
    <text evidence="1">May have a structural role to stabilize the lipid body during desiccation of the seed by preventing coalescence of the oil. Probably interacts with both lipid and phospholipid moieties of lipid bodies. May also provide recognition signals for specific lipase anchorage in lipolysis during seedling growth.</text>
</comment>
<comment type="caution">
    <text evidence="10">The sequence shown here is derived from an EMBL/GenBank/DDBJ whole genome shotgun (WGS) entry which is preliminary data.</text>
</comment>